<dbReference type="AlphaFoldDB" id="A0A9D9EZU8"/>
<evidence type="ECO:0000256" key="1">
    <source>
        <dbReference type="SAM" id="MobiDB-lite"/>
    </source>
</evidence>
<dbReference type="Pfam" id="PF09992">
    <property type="entry name" value="NAGPA"/>
    <property type="match status" value="1"/>
</dbReference>
<evidence type="ECO:0000259" key="3">
    <source>
        <dbReference type="Pfam" id="PF09992"/>
    </source>
</evidence>
<dbReference type="GO" id="GO:0016798">
    <property type="term" value="F:hydrolase activity, acting on glycosyl bonds"/>
    <property type="evidence" value="ECO:0007669"/>
    <property type="project" value="UniProtKB-KW"/>
</dbReference>
<sequence length="337" mass="36665">MQTLARHFYLLLILAAIIGCSPADTGSTDEGQTEIPTYPDKPGEEDGSGDDMPDEEDLTVTERILERTDLIKELTSEKVHELEEHVTATELSYISPEDRPMAMFIFEAELAGGITITQTTPYNKGTGNGKQPVTEQALEVDSRYRTILGGTNADFFTDNGPQGICHHNGVPLKTTFNSSPSRPRSFFYITRTGLARTAPAADYQDVSETIYEACGGGPVLVSDGQAIEIPDPNDLSVEPRTCIGASEDGKTVYIMVVDGRRASYSNGMDFSDMAVIMKALGCWSAINLDGGGSSTFYIRTDNSETSFDNPDRFEILNSPSDGSERAVWNGLAIIRRS</sequence>
<accession>A0A9D9EZU8</accession>
<organism evidence="4 5">
    <name type="scientific">Candidatus Cryptobacteroides intestinavium</name>
    <dbReference type="NCBI Taxonomy" id="2840766"/>
    <lineage>
        <taxon>Bacteria</taxon>
        <taxon>Pseudomonadati</taxon>
        <taxon>Bacteroidota</taxon>
        <taxon>Bacteroidia</taxon>
        <taxon>Bacteroidales</taxon>
        <taxon>Candidatus Cryptobacteroides</taxon>
    </lineage>
</organism>
<dbReference type="Proteomes" id="UP000823661">
    <property type="component" value="Unassembled WGS sequence"/>
</dbReference>
<evidence type="ECO:0000313" key="4">
    <source>
        <dbReference type="EMBL" id="MBO8452604.1"/>
    </source>
</evidence>
<evidence type="ECO:0000313" key="5">
    <source>
        <dbReference type="Proteomes" id="UP000823661"/>
    </source>
</evidence>
<feature type="region of interest" description="Disordered" evidence="1">
    <location>
        <begin position="24"/>
        <end position="56"/>
    </location>
</feature>
<dbReference type="PANTHER" id="PTHR40446:SF2">
    <property type="entry name" value="N-ACETYLGLUCOSAMINE-1-PHOSPHODIESTER ALPHA-N-ACETYLGLUCOSAMINIDASE"/>
    <property type="match status" value="1"/>
</dbReference>
<feature type="chain" id="PRO_5039489945" evidence="2">
    <location>
        <begin position="26"/>
        <end position="337"/>
    </location>
</feature>
<dbReference type="PROSITE" id="PS51257">
    <property type="entry name" value="PROKAR_LIPOPROTEIN"/>
    <property type="match status" value="1"/>
</dbReference>
<comment type="caution">
    <text evidence="4">The sequence shown here is derived from an EMBL/GenBank/DDBJ whole genome shotgun (WGS) entry which is preliminary data.</text>
</comment>
<dbReference type="EMBL" id="JADIMI010000067">
    <property type="protein sequence ID" value="MBO8452604.1"/>
    <property type="molecule type" value="Genomic_DNA"/>
</dbReference>
<name>A0A9D9EZU8_9BACT</name>
<keyword evidence="4" id="KW-0378">Hydrolase</keyword>
<reference evidence="4" key="1">
    <citation type="submission" date="2020-10" db="EMBL/GenBank/DDBJ databases">
        <authorList>
            <person name="Gilroy R."/>
        </authorList>
    </citation>
    <scope>NUCLEOTIDE SEQUENCE</scope>
    <source>
        <strain evidence="4">B1-20833</strain>
    </source>
</reference>
<evidence type="ECO:0000256" key="2">
    <source>
        <dbReference type="SAM" id="SignalP"/>
    </source>
</evidence>
<reference evidence="4" key="2">
    <citation type="journal article" date="2021" name="PeerJ">
        <title>Extensive microbial diversity within the chicken gut microbiome revealed by metagenomics and culture.</title>
        <authorList>
            <person name="Gilroy R."/>
            <person name="Ravi A."/>
            <person name="Getino M."/>
            <person name="Pursley I."/>
            <person name="Horton D.L."/>
            <person name="Alikhan N.F."/>
            <person name="Baker D."/>
            <person name="Gharbi K."/>
            <person name="Hall N."/>
            <person name="Watson M."/>
            <person name="Adriaenssens E.M."/>
            <person name="Foster-Nyarko E."/>
            <person name="Jarju S."/>
            <person name="Secka A."/>
            <person name="Antonio M."/>
            <person name="Oren A."/>
            <person name="Chaudhuri R.R."/>
            <person name="La Ragione R."/>
            <person name="Hildebrand F."/>
            <person name="Pallen M.J."/>
        </authorList>
    </citation>
    <scope>NUCLEOTIDE SEQUENCE</scope>
    <source>
        <strain evidence="4">B1-20833</strain>
    </source>
</reference>
<feature type="compositionally biased region" description="Acidic residues" evidence="1">
    <location>
        <begin position="43"/>
        <end position="56"/>
    </location>
</feature>
<feature type="signal peptide" evidence="2">
    <location>
        <begin position="1"/>
        <end position="25"/>
    </location>
</feature>
<dbReference type="PANTHER" id="PTHR40446">
    <property type="entry name" value="N-ACETYLGLUCOSAMINE-1-PHOSPHODIESTER ALPHA-N-ACETYLGLUCOSAMINIDASE"/>
    <property type="match status" value="1"/>
</dbReference>
<dbReference type="InterPro" id="IPR018711">
    <property type="entry name" value="NAGPA"/>
</dbReference>
<gene>
    <name evidence="4" type="ORF">IAC06_06950</name>
</gene>
<proteinExistence type="predicted"/>
<keyword evidence="4" id="KW-0326">Glycosidase</keyword>
<feature type="domain" description="Phosphodiester glycosidase" evidence="3">
    <location>
        <begin position="150"/>
        <end position="333"/>
    </location>
</feature>
<keyword evidence="2" id="KW-0732">Signal</keyword>
<protein>
    <submittedName>
        <fullName evidence="4">Phosphodiester glycosidase family protein</fullName>
    </submittedName>
</protein>